<proteinExistence type="predicted"/>
<dbReference type="AlphaFoldDB" id="A0A9X9PXQ5"/>
<protein>
    <submittedName>
        <fullName evidence="2">Uncharacterized protein</fullName>
    </submittedName>
</protein>
<accession>A0A9X9PXQ5</accession>
<evidence type="ECO:0000313" key="2">
    <source>
        <dbReference type="EMBL" id="VCW76560.1"/>
    </source>
</evidence>
<organism evidence="2 3">
    <name type="scientific">Gulo gulo</name>
    <name type="common">Wolverine</name>
    <name type="synonym">Gluton</name>
    <dbReference type="NCBI Taxonomy" id="48420"/>
    <lineage>
        <taxon>Eukaryota</taxon>
        <taxon>Metazoa</taxon>
        <taxon>Chordata</taxon>
        <taxon>Craniata</taxon>
        <taxon>Vertebrata</taxon>
        <taxon>Euteleostomi</taxon>
        <taxon>Mammalia</taxon>
        <taxon>Eutheria</taxon>
        <taxon>Laurasiatheria</taxon>
        <taxon>Carnivora</taxon>
        <taxon>Caniformia</taxon>
        <taxon>Musteloidea</taxon>
        <taxon>Mustelidae</taxon>
        <taxon>Guloninae</taxon>
        <taxon>Gulo</taxon>
    </lineage>
</organism>
<feature type="compositionally biased region" description="Low complexity" evidence="1">
    <location>
        <begin position="13"/>
        <end position="34"/>
    </location>
</feature>
<name>A0A9X9PXQ5_GULGU</name>
<feature type="compositionally biased region" description="Gly residues" evidence="1">
    <location>
        <begin position="1"/>
        <end position="12"/>
    </location>
</feature>
<dbReference type="Proteomes" id="UP000269945">
    <property type="component" value="Unassembled WGS sequence"/>
</dbReference>
<gene>
    <name evidence="2" type="ORF">BN2614_LOCUS1</name>
</gene>
<evidence type="ECO:0000313" key="3">
    <source>
        <dbReference type="Proteomes" id="UP000269945"/>
    </source>
</evidence>
<sequence>RAGRETGGGRAGPGNAVRVGVSAPVSRAPAALGPPLLPAPRQPRCGSTQAAHPLRPGGPRAGEGKAVRLVPARLLARSPCHTPPGPRGCPRESLRPSAPGRRIPWTPEARGNRRGRRTGPVLAQEPDPWDSECGLQR</sequence>
<reference evidence="2 3" key="1">
    <citation type="submission" date="2018-10" db="EMBL/GenBank/DDBJ databases">
        <authorList>
            <person name="Ekblom R."/>
            <person name="Jareborg N."/>
        </authorList>
    </citation>
    <scope>NUCLEOTIDE SEQUENCE [LARGE SCALE GENOMIC DNA]</scope>
    <source>
        <tissue evidence="2">Muscle</tissue>
    </source>
</reference>
<feature type="non-terminal residue" evidence="2">
    <location>
        <position position="1"/>
    </location>
</feature>
<feature type="region of interest" description="Disordered" evidence="1">
    <location>
        <begin position="1"/>
        <end position="137"/>
    </location>
</feature>
<keyword evidence="3" id="KW-1185">Reference proteome</keyword>
<evidence type="ECO:0000256" key="1">
    <source>
        <dbReference type="SAM" id="MobiDB-lite"/>
    </source>
</evidence>
<comment type="caution">
    <text evidence="2">The sequence shown here is derived from an EMBL/GenBank/DDBJ whole genome shotgun (WGS) entry which is preliminary data.</text>
</comment>
<dbReference type="EMBL" id="CYRY02007573">
    <property type="protein sequence ID" value="VCW76560.1"/>
    <property type="molecule type" value="Genomic_DNA"/>
</dbReference>